<evidence type="ECO:0000256" key="1">
    <source>
        <dbReference type="SAM" id="MobiDB-lite"/>
    </source>
</evidence>
<dbReference type="PANTHER" id="PTHR21193:SF3">
    <property type="entry name" value="OXIDOREDUCTASE-LIKE DOMAIN-CONTAINING PROTEIN 1"/>
    <property type="match status" value="1"/>
</dbReference>
<dbReference type="Pfam" id="PF09791">
    <property type="entry name" value="Oxidored-like"/>
    <property type="match status" value="1"/>
</dbReference>
<reference evidence="3" key="2">
    <citation type="submission" date="2025-09" db="UniProtKB">
        <authorList>
            <consortium name="Ensembl"/>
        </authorList>
    </citation>
    <scope>IDENTIFICATION</scope>
</reference>
<feature type="compositionally biased region" description="Gly residues" evidence="1">
    <location>
        <begin position="38"/>
        <end position="49"/>
    </location>
</feature>
<feature type="region of interest" description="Disordered" evidence="1">
    <location>
        <begin position="114"/>
        <end position="133"/>
    </location>
</feature>
<keyword evidence="4" id="KW-1185">Reference proteome</keyword>
<evidence type="ECO:0000259" key="2">
    <source>
        <dbReference type="Pfam" id="PF09791"/>
    </source>
</evidence>
<evidence type="ECO:0000313" key="3">
    <source>
        <dbReference type="Ensembl" id="ENSHCOP00000015114.1"/>
    </source>
</evidence>
<dbReference type="GO" id="GO:0005739">
    <property type="term" value="C:mitochondrion"/>
    <property type="evidence" value="ECO:0007669"/>
    <property type="project" value="TreeGrafter"/>
</dbReference>
<dbReference type="STRING" id="109280.ENSHCOP00000015114"/>
<feature type="compositionally biased region" description="Low complexity" evidence="1">
    <location>
        <begin position="119"/>
        <end position="129"/>
    </location>
</feature>
<dbReference type="Proteomes" id="UP000264820">
    <property type="component" value="Unplaced"/>
</dbReference>
<name>A0A3Q2YB34_HIPCM</name>
<dbReference type="InterPro" id="IPR039251">
    <property type="entry name" value="OXLD1"/>
</dbReference>
<dbReference type="AlphaFoldDB" id="A0A3Q2YB34"/>
<feature type="domain" description="Oxidoreductase-like" evidence="2">
    <location>
        <begin position="129"/>
        <end position="157"/>
    </location>
</feature>
<accession>A0A3Q2YB34</accession>
<sequence>MLTGSVAEESDGVQCESTYGLRSGSVVPLLQAVRPGGGVGRCSGGLGVGRRGRQPGSVHGAARQRALHEGPQPQERGGPARHLPGVRVRPLRPDLCLHRGEELFHLRCVKPGPPPAPAAPSESGSGTAAPPAPPTHCCMSGCHNCVWIEHAEQLLAFYNDGGERALAAIEENVLDDNLKTFLKMEIRLLKKT</sequence>
<proteinExistence type="predicted"/>
<dbReference type="InterPro" id="IPR019180">
    <property type="entry name" value="Oxidoreductase-like_N"/>
</dbReference>
<reference evidence="3" key="1">
    <citation type="submission" date="2025-08" db="UniProtKB">
        <authorList>
            <consortium name="Ensembl"/>
        </authorList>
    </citation>
    <scope>IDENTIFICATION</scope>
</reference>
<dbReference type="GeneTree" id="ENSGT00390000003596"/>
<feature type="region of interest" description="Disordered" evidence="1">
    <location>
        <begin position="38"/>
        <end position="86"/>
    </location>
</feature>
<organism evidence="3 4">
    <name type="scientific">Hippocampus comes</name>
    <name type="common">Tiger tail seahorse</name>
    <dbReference type="NCBI Taxonomy" id="109280"/>
    <lineage>
        <taxon>Eukaryota</taxon>
        <taxon>Metazoa</taxon>
        <taxon>Chordata</taxon>
        <taxon>Craniata</taxon>
        <taxon>Vertebrata</taxon>
        <taxon>Euteleostomi</taxon>
        <taxon>Actinopterygii</taxon>
        <taxon>Neopterygii</taxon>
        <taxon>Teleostei</taxon>
        <taxon>Neoteleostei</taxon>
        <taxon>Acanthomorphata</taxon>
        <taxon>Syngnathiaria</taxon>
        <taxon>Syngnathiformes</taxon>
        <taxon>Syngnathoidei</taxon>
        <taxon>Syngnathidae</taxon>
        <taxon>Hippocampus</taxon>
    </lineage>
</organism>
<dbReference type="PANTHER" id="PTHR21193">
    <property type="entry name" value="OXIDOREDUCTASE-LIKE DOMAIN-CONTAINING PROTEIN 1"/>
    <property type="match status" value="1"/>
</dbReference>
<evidence type="ECO:0000313" key="4">
    <source>
        <dbReference type="Proteomes" id="UP000264820"/>
    </source>
</evidence>
<dbReference type="Ensembl" id="ENSHCOT00000022934.1">
    <property type="protein sequence ID" value="ENSHCOP00000015114.1"/>
    <property type="gene ID" value="ENSHCOG00000018657.1"/>
</dbReference>
<protein>
    <submittedName>
        <fullName evidence="3">Oxidoreductase like domain containing 1</fullName>
    </submittedName>
</protein>